<proteinExistence type="predicted"/>
<sequence>MPDGVRQARIRAQQINFEQMRKDCELLEELAALDLKTGRKSLAYRDQRADFMIRQKSEIEVKAKLSVKKK</sequence>
<name>A0A6M3MEA1_9ZZZZ</name>
<organism evidence="1">
    <name type="scientific">viral metagenome</name>
    <dbReference type="NCBI Taxonomy" id="1070528"/>
    <lineage>
        <taxon>unclassified sequences</taxon>
        <taxon>metagenomes</taxon>
        <taxon>organismal metagenomes</taxon>
    </lineage>
</organism>
<dbReference type="EMBL" id="MT143882">
    <property type="protein sequence ID" value="QJB04400.1"/>
    <property type="molecule type" value="Genomic_DNA"/>
</dbReference>
<protein>
    <submittedName>
        <fullName evidence="1">Uncharacterized protein</fullName>
    </submittedName>
</protein>
<reference evidence="1" key="1">
    <citation type="submission" date="2020-03" db="EMBL/GenBank/DDBJ databases">
        <title>The deep terrestrial virosphere.</title>
        <authorList>
            <person name="Holmfeldt K."/>
            <person name="Nilsson E."/>
            <person name="Simone D."/>
            <person name="Lopez-Fernandez M."/>
            <person name="Wu X."/>
            <person name="de Brujin I."/>
            <person name="Lundin D."/>
            <person name="Andersson A."/>
            <person name="Bertilsson S."/>
            <person name="Dopson M."/>
        </authorList>
    </citation>
    <scope>NUCLEOTIDE SEQUENCE</scope>
    <source>
        <strain evidence="1">MM171B00292</strain>
    </source>
</reference>
<gene>
    <name evidence="1" type="ORF">MM171B00292_0001</name>
</gene>
<accession>A0A6M3MEA1</accession>
<dbReference type="AlphaFoldDB" id="A0A6M3MEA1"/>
<evidence type="ECO:0000313" key="1">
    <source>
        <dbReference type="EMBL" id="QJB04400.1"/>
    </source>
</evidence>